<protein>
    <submittedName>
        <fullName evidence="2">TniQ family protein</fullName>
    </submittedName>
</protein>
<dbReference type="Proteomes" id="UP000829542">
    <property type="component" value="Chromosome"/>
</dbReference>
<name>A0ABY3X4C2_9GAMM</name>
<organism evidence="2 3">
    <name type="scientific">Ignatzschineria rhizosphaerae</name>
    <dbReference type="NCBI Taxonomy" id="2923279"/>
    <lineage>
        <taxon>Bacteria</taxon>
        <taxon>Pseudomonadati</taxon>
        <taxon>Pseudomonadota</taxon>
        <taxon>Gammaproteobacteria</taxon>
        <taxon>Cardiobacteriales</taxon>
        <taxon>Ignatzschineriaceae</taxon>
        <taxon>Ignatzschineria</taxon>
    </lineage>
</organism>
<dbReference type="InterPro" id="IPR009492">
    <property type="entry name" value="TniQ"/>
</dbReference>
<gene>
    <name evidence="2" type="ORF">MMG00_10250</name>
</gene>
<evidence type="ECO:0000259" key="1">
    <source>
        <dbReference type="Pfam" id="PF06527"/>
    </source>
</evidence>
<dbReference type="Pfam" id="PF06527">
    <property type="entry name" value="TniQ"/>
    <property type="match status" value="1"/>
</dbReference>
<dbReference type="RefSeq" id="WP_242147998.1">
    <property type="nucleotide sequence ID" value="NZ_CP093379.1"/>
</dbReference>
<sequence length="252" mass="29177">MGSIPNFEIIKPLIHVKPYMDEDPISYLMRLVNSNSYNAIAWMIFSKTEKRFALTHHATFYLLKSTVWLDYKASLLTEEIVSFPAVLLNKQTIKFCPECLMEKRYYRMQWQRKSALVCLVHKVYLQEYCPECLNKIPVGKGRVGYCICGADLSILPMIKASQSALNLQFFIERKSFQSGEALANVKAEDMSLADRDQFVIKLASWSLESILYKDKNDKKMPLSLEILDDISLPFFGSQKSFMCRILSRCLQY</sequence>
<proteinExistence type="predicted"/>
<evidence type="ECO:0000313" key="2">
    <source>
        <dbReference type="EMBL" id="UNM95596.1"/>
    </source>
</evidence>
<dbReference type="EMBL" id="CP093379">
    <property type="protein sequence ID" value="UNM95596.1"/>
    <property type="molecule type" value="Genomic_DNA"/>
</dbReference>
<feature type="domain" description="TniQ" evidence="1">
    <location>
        <begin position="14"/>
        <end position="125"/>
    </location>
</feature>
<reference evidence="2 3" key="1">
    <citation type="submission" date="2022-03" db="EMBL/GenBank/DDBJ databases">
        <title>Ignatzschineria rhizosphaerae HR5S32.</title>
        <authorList>
            <person name="Sun J.Q."/>
            <person name="Feng J.Y."/>
        </authorList>
    </citation>
    <scope>NUCLEOTIDE SEQUENCE [LARGE SCALE GENOMIC DNA]</scope>
    <source>
        <strain evidence="2 3">HR5S32</strain>
    </source>
</reference>
<accession>A0ABY3X4C2</accession>
<evidence type="ECO:0000313" key="3">
    <source>
        <dbReference type="Proteomes" id="UP000829542"/>
    </source>
</evidence>
<keyword evidence="3" id="KW-1185">Reference proteome</keyword>